<dbReference type="InterPro" id="IPR054399">
    <property type="entry name" value="Fervidolysin-like_N_prodom"/>
</dbReference>
<gene>
    <name evidence="10" type="ORF">A9Q75_06345</name>
</gene>
<dbReference type="GO" id="GO:0004252">
    <property type="term" value="F:serine-type endopeptidase activity"/>
    <property type="evidence" value="ECO:0007669"/>
    <property type="project" value="UniProtKB-UniRule"/>
</dbReference>
<dbReference type="PROSITE" id="PS00136">
    <property type="entry name" value="SUBTILASE_ASP"/>
    <property type="match status" value="1"/>
</dbReference>
<evidence type="ECO:0000259" key="8">
    <source>
        <dbReference type="Pfam" id="PF00082"/>
    </source>
</evidence>
<feature type="signal peptide" evidence="7">
    <location>
        <begin position="1"/>
        <end position="39"/>
    </location>
</feature>
<comment type="similarity">
    <text evidence="1 5 6">Belongs to the peptidase S8 family.</text>
</comment>
<dbReference type="InterPro" id="IPR015500">
    <property type="entry name" value="Peptidase_S8_subtilisin-rel"/>
</dbReference>
<dbReference type="InterPro" id="IPR000209">
    <property type="entry name" value="Peptidase_S8/S53_dom"/>
</dbReference>
<evidence type="ECO:0000256" key="4">
    <source>
        <dbReference type="ARBA" id="ARBA00022825"/>
    </source>
</evidence>
<dbReference type="InterPro" id="IPR023828">
    <property type="entry name" value="Peptidase_S8_Ser-AS"/>
</dbReference>
<evidence type="ECO:0000313" key="11">
    <source>
        <dbReference type="Proteomes" id="UP000243053"/>
    </source>
</evidence>
<protein>
    <submittedName>
        <fullName evidence="10">Peptidase S8</fullName>
    </submittedName>
</protein>
<accession>A0A1Y5EIT9</accession>
<dbReference type="Gene3D" id="3.40.50.200">
    <property type="entry name" value="Peptidase S8/S53 domain"/>
    <property type="match status" value="1"/>
</dbReference>
<feature type="chain" id="PRO_5012531517" evidence="7">
    <location>
        <begin position="40"/>
        <end position="606"/>
    </location>
</feature>
<evidence type="ECO:0000256" key="3">
    <source>
        <dbReference type="ARBA" id="ARBA00022801"/>
    </source>
</evidence>
<dbReference type="PRINTS" id="PR00723">
    <property type="entry name" value="SUBTILISIN"/>
</dbReference>
<dbReference type="InterPro" id="IPR034054">
    <property type="entry name" value="Pep_S8_PrcA"/>
</dbReference>
<comment type="caution">
    <text evidence="10">The sequence shown here is derived from an EMBL/GenBank/DDBJ whole genome shotgun (WGS) entry which is preliminary data.</text>
</comment>
<keyword evidence="4 5" id="KW-0720">Serine protease</keyword>
<dbReference type="CDD" id="cd07498">
    <property type="entry name" value="Peptidases_S8_15"/>
    <property type="match status" value="1"/>
</dbReference>
<dbReference type="PANTHER" id="PTHR43806">
    <property type="entry name" value="PEPTIDASE S8"/>
    <property type="match status" value="1"/>
</dbReference>
<dbReference type="GO" id="GO:0006508">
    <property type="term" value="P:proteolysis"/>
    <property type="evidence" value="ECO:0007669"/>
    <property type="project" value="UniProtKB-KW"/>
</dbReference>
<dbReference type="Pfam" id="PF22148">
    <property type="entry name" value="Fervidolysin_NPro-like"/>
    <property type="match status" value="1"/>
</dbReference>
<dbReference type="PANTHER" id="PTHR43806:SF11">
    <property type="entry name" value="CEREVISIN-RELATED"/>
    <property type="match status" value="1"/>
</dbReference>
<evidence type="ECO:0000256" key="5">
    <source>
        <dbReference type="PROSITE-ProRule" id="PRU01240"/>
    </source>
</evidence>
<name>A0A1Y5EIT9_COLPS</name>
<proteinExistence type="inferred from homology"/>
<dbReference type="InterPro" id="IPR013783">
    <property type="entry name" value="Ig-like_fold"/>
</dbReference>
<dbReference type="Pfam" id="PF00082">
    <property type="entry name" value="Peptidase_S8"/>
    <property type="match status" value="1"/>
</dbReference>
<evidence type="ECO:0000256" key="1">
    <source>
        <dbReference type="ARBA" id="ARBA00011073"/>
    </source>
</evidence>
<dbReference type="SUPFAM" id="SSF52743">
    <property type="entry name" value="Subtilisin-like"/>
    <property type="match status" value="1"/>
</dbReference>
<evidence type="ECO:0000259" key="9">
    <source>
        <dbReference type="Pfam" id="PF22148"/>
    </source>
</evidence>
<dbReference type="EMBL" id="MAAF01000040">
    <property type="protein sequence ID" value="OUR82330.1"/>
    <property type="molecule type" value="Genomic_DNA"/>
</dbReference>
<evidence type="ECO:0000313" key="10">
    <source>
        <dbReference type="EMBL" id="OUR82330.1"/>
    </source>
</evidence>
<dbReference type="PROSITE" id="PS00137">
    <property type="entry name" value="SUBTILASE_HIS"/>
    <property type="match status" value="1"/>
</dbReference>
<evidence type="ECO:0000256" key="6">
    <source>
        <dbReference type="RuleBase" id="RU003355"/>
    </source>
</evidence>
<dbReference type="PIRSF" id="PIRSF037901">
    <property type="entry name" value="Subtilisin_rel_Nmul_A1891"/>
    <property type="match status" value="1"/>
</dbReference>
<dbReference type="AlphaFoldDB" id="A0A1Y5EIT9"/>
<organism evidence="10 11">
    <name type="scientific">Colwellia psychrerythraea</name>
    <name type="common">Vibrio psychroerythus</name>
    <dbReference type="NCBI Taxonomy" id="28229"/>
    <lineage>
        <taxon>Bacteria</taxon>
        <taxon>Pseudomonadati</taxon>
        <taxon>Pseudomonadota</taxon>
        <taxon>Gammaproteobacteria</taxon>
        <taxon>Alteromonadales</taxon>
        <taxon>Colwelliaceae</taxon>
        <taxon>Colwellia</taxon>
    </lineage>
</organism>
<feature type="active site" description="Charge relay system" evidence="5">
    <location>
        <position position="192"/>
    </location>
</feature>
<dbReference type="InterPro" id="IPR022398">
    <property type="entry name" value="Peptidase_S8_His-AS"/>
</dbReference>
<feature type="domain" description="Peptidase S8/S53" evidence="8">
    <location>
        <begin position="150"/>
        <end position="393"/>
    </location>
</feature>
<dbReference type="Proteomes" id="UP000243053">
    <property type="component" value="Unassembled WGS sequence"/>
</dbReference>
<dbReference type="InterPro" id="IPR036852">
    <property type="entry name" value="Peptidase_S8/S53_dom_sf"/>
</dbReference>
<dbReference type="PROSITE" id="PS51892">
    <property type="entry name" value="SUBTILASE"/>
    <property type="match status" value="1"/>
</dbReference>
<dbReference type="InterPro" id="IPR017315">
    <property type="entry name" value="Pep_S8A_subtilisin_pbac-2"/>
</dbReference>
<feature type="active site" description="Charge relay system" evidence="5">
    <location>
        <position position="159"/>
    </location>
</feature>
<dbReference type="InterPro" id="IPR023827">
    <property type="entry name" value="Peptidase_S8_Asp-AS"/>
</dbReference>
<feature type="active site" description="Charge relay system" evidence="5">
    <location>
        <position position="344"/>
    </location>
</feature>
<keyword evidence="2 5" id="KW-0645">Protease</keyword>
<dbReference type="InterPro" id="IPR050131">
    <property type="entry name" value="Peptidase_S8_subtilisin-like"/>
</dbReference>
<keyword evidence="7" id="KW-0732">Signal</keyword>
<evidence type="ECO:0000256" key="7">
    <source>
        <dbReference type="SAM" id="SignalP"/>
    </source>
</evidence>
<dbReference type="Gene3D" id="2.60.40.10">
    <property type="entry name" value="Immunoglobulins"/>
    <property type="match status" value="2"/>
</dbReference>
<reference evidence="11" key="1">
    <citation type="journal article" date="2017" name="Proc. Natl. Acad. Sci. U.S.A.">
        <title>Simulation of Deepwater Horizon oil plume reveals substrate specialization within a complex community of hydrocarbon degraders.</title>
        <authorList>
            <person name="Hu P."/>
            <person name="Dubinsky E.A."/>
            <person name="Probst A.J."/>
            <person name="Wang J."/>
            <person name="Sieber C.M.K."/>
            <person name="Tom L.M."/>
            <person name="Gardinali P."/>
            <person name="Banfield J.F."/>
            <person name="Atlas R.M."/>
            <person name="Andersen G.L."/>
        </authorList>
    </citation>
    <scope>NUCLEOTIDE SEQUENCE [LARGE SCALE GENOMIC DNA]</scope>
</reference>
<dbReference type="Pfam" id="PF17957">
    <property type="entry name" value="Big_7"/>
    <property type="match status" value="2"/>
</dbReference>
<dbReference type="PROSITE" id="PS00138">
    <property type="entry name" value="SUBTILASE_SER"/>
    <property type="match status" value="1"/>
</dbReference>
<evidence type="ECO:0000256" key="2">
    <source>
        <dbReference type="ARBA" id="ARBA00022670"/>
    </source>
</evidence>
<sequence>MKYVSNNQIEISSLIKRQSKSFALGTLLLPLTFSNFAIANPPEHSAAFAKGQILVQPQPGLSEQNFQKILGKHKASSKGKLNQLRTHIINVPANAEQAIVKALSNNPNIEFAEVDLLVKPSEIIANDTYYNNAWHLNKMQLPTAWETAKGNGIVVAILDTGVNSNHTDLSANMVAGWNSVSRNNETSDIYGHGTKVAGVVAAISDNNNGVTSIAWHASIMPIRITNQSNGYAYWSDVANGLTWAADNGADIANISYSVTTSSSVTNAAQYMRNKGGLVVASAGNGGADLNCTDNPSIITVSATDSADNKTSWSDYGNCVDVSAPGSGIWTTTKSGGYSAVSGTSFASPATAATLALIKSANLNLSNDELENILEASADKSKNGGVFNSYYGHGRVDAAAAVAMVVNTPTIDQQAPTVAITSPTENSVQTGSFNITANAQDNMAVSSVSLYANGVLIGTDTVAPYSANFNSNNIADGSVAFTAQAYDATGNQGNSSTYWLTIDNIADVADTIAPSVSITNLVNGSSISGNQAIKVSATDNTAVTKIELYIDGQLKTQTTESTLSYSWNTRKVANGYHTIVTKAFDAAGNQNQTSIQVNVQARKKGRK</sequence>
<keyword evidence="3 5" id="KW-0378">Hydrolase</keyword>
<feature type="domain" description="Fervidolysin-like N-terminal prodomain" evidence="9">
    <location>
        <begin position="39"/>
        <end position="114"/>
    </location>
</feature>